<evidence type="ECO:0000313" key="8">
    <source>
        <dbReference type="EMBL" id="MDO7880869.1"/>
    </source>
</evidence>
<dbReference type="NCBIfam" id="TIGR03144">
    <property type="entry name" value="cytochr_II_ccsB"/>
    <property type="match status" value="1"/>
</dbReference>
<feature type="transmembrane region" description="Helical" evidence="6">
    <location>
        <begin position="219"/>
        <end position="242"/>
    </location>
</feature>
<feature type="transmembrane region" description="Helical" evidence="6">
    <location>
        <begin position="284"/>
        <end position="305"/>
    </location>
</feature>
<evidence type="ECO:0000256" key="2">
    <source>
        <dbReference type="ARBA" id="ARBA00022692"/>
    </source>
</evidence>
<feature type="transmembrane region" description="Helical" evidence="6">
    <location>
        <begin position="12"/>
        <end position="29"/>
    </location>
</feature>
<sequence length="314" mass="34240">MTGTLDSYSLVAIYSAMAVYTIAFIMFTLDLSRRSAATPSVAAVAQSASVGGGTAVLEKTDAPAPAKGPRYLRAAMALTVLAWLLQVSGVVLRGIAAERVPWANMFEFSITATSIIVGVFLLVQFWQDLRFLGAFITGFALIALGVATVNFYVDVVPLPPALQSTWLVIHVFVATLGTGFFALGAGLSIVQLLQARREATKSGLKFLSTLPDAVRLETLAYRVNVVGFVFWTFTLIAGAIWAERAWGRYWGWDTKEVWTFIIWVIFAGYIHARATKGWRGSRSAWLAIIGFTAVLFNFTIVNLFFKGLHAYSGL</sequence>
<dbReference type="PANTHER" id="PTHR30071">
    <property type="entry name" value="HEME EXPORTER PROTEIN C"/>
    <property type="match status" value="1"/>
</dbReference>
<evidence type="ECO:0000259" key="7">
    <source>
        <dbReference type="Pfam" id="PF01578"/>
    </source>
</evidence>
<organism evidence="8 9">
    <name type="scientific">Antiquaquibacter soli</name>
    <dbReference type="NCBI Taxonomy" id="3064523"/>
    <lineage>
        <taxon>Bacteria</taxon>
        <taxon>Bacillati</taxon>
        <taxon>Actinomycetota</taxon>
        <taxon>Actinomycetes</taxon>
        <taxon>Micrococcales</taxon>
        <taxon>Microbacteriaceae</taxon>
        <taxon>Antiquaquibacter</taxon>
    </lineage>
</organism>
<evidence type="ECO:0000256" key="1">
    <source>
        <dbReference type="ARBA" id="ARBA00004141"/>
    </source>
</evidence>
<reference evidence="8 9" key="1">
    <citation type="submission" date="2023-07" db="EMBL/GenBank/DDBJ databases">
        <title>Protaetiibacter sp. nov WY-16 isolated from soil.</title>
        <authorList>
            <person name="Liu B."/>
            <person name="Wan Y."/>
        </authorList>
    </citation>
    <scope>NUCLEOTIDE SEQUENCE [LARGE SCALE GENOMIC DNA]</scope>
    <source>
        <strain evidence="8 9">WY-16</strain>
    </source>
</reference>
<accession>A0ABT9BJY5</accession>
<feature type="domain" description="Cytochrome c assembly protein" evidence="7">
    <location>
        <begin position="102"/>
        <end position="309"/>
    </location>
</feature>
<comment type="subcellular location">
    <subcellularLocation>
        <location evidence="1">Membrane</location>
        <topology evidence="1">Multi-pass membrane protein</topology>
    </subcellularLocation>
</comment>
<keyword evidence="3" id="KW-0201">Cytochrome c-type biogenesis</keyword>
<keyword evidence="4 6" id="KW-1133">Transmembrane helix</keyword>
<comment type="caution">
    <text evidence="8">The sequence shown here is derived from an EMBL/GenBank/DDBJ whole genome shotgun (WGS) entry which is preliminary data.</text>
</comment>
<evidence type="ECO:0000256" key="4">
    <source>
        <dbReference type="ARBA" id="ARBA00022989"/>
    </source>
</evidence>
<evidence type="ECO:0000313" key="9">
    <source>
        <dbReference type="Proteomes" id="UP001241072"/>
    </source>
</evidence>
<feature type="transmembrane region" description="Helical" evidence="6">
    <location>
        <begin position="130"/>
        <end position="153"/>
    </location>
</feature>
<dbReference type="EMBL" id="JAUQUB010000001">
    <property type="protein sequence ID" value="MDO7880869.1"/>
    <property type="molecule type" value="Genomic_DNA"/>
</dbReference>
<feature type="transmembrane region" description="Helical" evidence="6">
    <location>
        <begin position="75"/>
        <end position="96"/>
    </location>
</feature>
<keyword evidence="5 6" id="KW-0472">Membrane</keyword>
<gene>
    <name evidence="8" type="primary">ccsB</name>
    <name evidence="8" type="ORF">Q5716_01360</name>
</gene>
<dbReference type="InterPro" id="IPR045062">
    <property type="entry name" value="Cyt_c_biogenesis_CcsA/CcmC"/>
</dbReference>
<proteinExistence type="predicted"/>
<name>A0ABT9BJY5_9MICO</name>
<dbReference type="InterPro" id="IPR017562">
    <property type="entry name" value="Cyt_c_biogenesis_CcsA"/>
</dbReference>
<evidence type="ECO:0000256" key="3">
    <source>
        <dbReference type="ARBA" id="ARBA00022748"/>
    </source>
</evidence>
<dbReference type="RefSeq" id="WP_305001295.1">
    <property type="nucleotide sequence ID" value="NZ_JAUQUB010000001.1"/>
</dbReference>
<keyword evidence="2 6" id="KW-0812">Transmembrane</keyword>
<feature type="transmembrane region" description="Helical" evidence="6">
    <location>
        <begin position="102"/>
        <end position="123"/>
    </location>
</feature>
<feature type="transmembrane region" description="Helical" evidence="6">
    <location>
        <begin position="257"/>
        <end position="272"/>
    </location>
</feature>
<evidence type="ECO:0000256" key="5">
    <source>
        <dbReference type="ARBA" id="ARBA00023136"/>
    </source>
</evidence>
<protein>
    <submittedName>
        <fullName evidence="8">C-type cytochrome biogenesis protein CcsB</fullName>
    </submittedName>
</protein>
<keyword evidence="9" id="KW-1185">Reference proteome</keyword>
<evidence type="ECO:0000256" key="6">
    <source>
        <dbReference type="SAM" id="Phobius"/>
    </source>
</evidence>
<dbReference type="Proteomes" id="UP001241072">
    <property type="component" value="Unassembled WGS sequence"/>
</dbReference>
<dbReference type="Pfam" id="PF01578">
    <property type="entry name" value="Cytochrom_C_asm"/>
    <property type="match status" value="1"/>
</dbReference>
<dbReference type="InterPro" id="IPR002541">
    <property type="entry name" value="Cyt_c_assembly"/>
</dbReference>
<feature type="transmembrane region" description="Helical" evidence="6">
    <location>
        <begin position="165"/>
        <end position="193"/>
    </location>
</feature>
<dbReference type="PANTHER" id="PTHR30071:SF1">
    <property type="entry name" value="CYTOCHROME B_B6 PROTEIN-RELATED"/>
    <property type="match status" value="1"/>
</dbReference>